<protein>
    <submittedName>
        <fullName evidence="2">Nucleotidyltransferase family protein</fullName>
    </submittedName>
</protein>
<dbReference type="RefSeq" id="WP_302721479.1">
    <property type="nucleotide sequence ID" value="NZ_JAULRU010000319.1"/>
</dbReference>
<dbReference type="PANTHER" id="PTHR22572">
    <property type="entry name" value="SUGAR-1-PHOSPHATE GUANYL TRANSFERASE"/>
    <property type="match status" value="1"/>
</dbReference>
<reference evidence="2 3" key="1">
    <citation type="submission" date="2023-11" db="EMBL/GenBank/DDBJ databases">
        <title>Gilvimarinus fulvus sp. nov., isolated from the surface of Kelp.</title>
        <authorList>
            <person name="Sun Y.Y."/>
            <person name="Gong Y."/>
            <person name="Du Z.J."/>
        </authorList>
    </citation>
    <scope>NUCLEOTIDE SEQUENCE [LARGE SCALE GENOMIC DNA]</scope>
    <source>
        <strain evidence="2 3">SDUM040013</strain>
    </source>
</reference>
<dbReference type="Gene3D" id="3.90.550.10">
    <property type="entry name" value="Spore Coat Polysaccharide Biosynthesis Protein SpsA, Chain A"/>
    <property type="match status" value="1"/>
</dbReference>
<evidence type="ECO:0000313" key="2">
    <source>
        <dbReference type="EMBL" id="MDX6849241.1"/>
    </source>
</evidence>
<evidence type="ECO:0000259" key="1">
    <source>
        <dbReference type="Pfam" id="PF00483"/>
    </source>
</evidence>
<dbReference type="SUPFAM" id="SSF53448">
    <property type="entry name" value="Nucleotide-diphospho-sugar transferases"/>
    <property type="match status" value="1"/>
</dbReference>
<name>A0ABU4RWI8_9GAMM</name>
<dbReference type="NCBIfam" id="NF045761">
    <property type="entry name" value="NAMPUrTaseMurU"/>
    <property type="match status" value="1"/>
</dbReference>
<feature type="domain" description="Nucleotidyl transferase" evidence="1">
    <location>
        <begin position="2"/>
        <end position="126"/>
    </location>
</feature>
<dbReference type="InterPro" id="IPR005835">
    <property type="entry name" value="NTP_transferase_dom"/>
</dbReference>
<proteinExistence type="predicted"/>
<accession>A0ABU4RWI8</accession>
<keyword evidence="3" id="KW-1185">Reference proteome</keyword>
<dbReference type="InterPro" id="IPR050486">
    <property type="entry name" value="Mannose-1P_guanyltransferase"/>
</dbReference>
<evidence type="ECO:0000313" key="3">
    <source>
        <dbReference type="Proteomes" id="UP001273505"/>
    </source>
</evidence>
<dbReference type="InterPro" id="IPR054790">
    <property type="entry name" value="MurU"/>
</dbReference>
<comment type="caution">
    <text evidence="2">The sequence shown here is derived from an EMBL/GenBank/DDBJ whole genome shotgun (WGS) entry which is preliminary data.</text>
</comment>
<sequence length="226" mass="24851">MKAMILAAGLGKRMRPLTDTLPKPLIPVRGKPLIEWHLERLSAAGVSQVLINIAYLGQKIRDAVGDGSRWGLEVAYSEEPEPLETAGAIHYAASWLGSEPFLLVNADVYTDIEFEPLLAMTLAERTLGHLVLVPNPEFKARGDFDLSCDLVTEAGDSTGFTFAGVSVLKPELISTYPNARRVFPLVEVLHWALAQQRLTGEVFRGRWSDVGTPERLRLLGAGKMLF</sequence>
<dbReference type="InterPro" id="IPR029044">
    <property type="entry name" value="Nucleotide-diphossugar_trans"/>
</dbReference>
<dbReference type="Pfam" id="PF00483">
    <property type="entry name" value="NTP_transferase"/>
    <property type="match status" value="1"/>
</dbReference>
<gene>
    <name evidence="2" type="ORF">SCD92_07705</name>
</gene>
<dbReference type="CDD" id="cd06422">
    <property type="entry name" value="NTP_transferase_like_1"/>
    <property type="match status" value="1"/>
</dbReference>
<dbReference type="EMBL" id="JAXAFO010000010">
    <property type="protein sequence ID" value="MDX6849241.1"/>
    <property type="molecule type" value="Genomic_DNA"/>
</dbReference>
<organism evidence="2 3">
    <name type="scientific">Gilvimarinus gilvus</name>
    <dbReference type="NCBI Taxonomy" id="3058038"/>
    <lineage>
        <taxon>Bacteria</taxon>
        <taxon>Pseudomonadati</taxon>
        <taxon>Pseudomonadota</taxon>
        <taxon>Gammaproteobacteria</taxon>
        <taxon>Cellvibrionales</taxon>
        <taxon>Cellvibrionaceae</taxon>
        <taxon>Gilvimarinus</taxon>
    </lineage>
</organism>
<dbReference type="Proteomes" id="UP001273505">
    <property type="component" value="Unassembled WGS sequence"/>
</dbReference>